<gene>
    <name evidence="13" type="ORF">ZIOFF_001513</name>
</gene>
<accession>A0A8J5HYQ6</accession>
<keyword evidence="12" id="KW-0539">Nucleus</keyword>
<protein>
    <submittedName>
        <fullName evidence="13">Uncharacterized protein</fullName>
    </submittedName>
</protein>
<comment type="subcellular location">
    <subcellularLocation>
        <location evidence="1">Nucleus membrane</location>
        <topology evidence="1">Multi-pass membrane protein</topology>
    </subcellularLocation>
    <subcellularLocation>
        <location evidence="2">Nucleus</location>
        <location evidence="2">Nuclear pore complex</location>
    </subcellularLocation>
</comment>
<dbReference type="GO" id="GO:0051028">
    <property type="term" value="P:mRNA transport"/>
    <property type="evidence" value="ECO:0007669"/>
    <property type="project" value="UniProtKB-KW"/>
</dbReference>
<dbReference type="Proteomes" id="UP000734854">
    <property type="component" value="Unassembled WGS sequence"/>
</dbReference>
<evidence type="ECO:0000256" key="8">
    <source>
        <dbReference type="ARBA" id="ARBA00022989"/>
    </source>
</evidence>
<evidence type="ECO:0000313" key="14">
    <source>
        <dbReference type="Proteomes" id="UP000734854"/>
    </source>
</evidence>
<dbReference type="InterPro" id="IPR019049">
    <property type="entry name" value="Nucleoporin_prot_Ndc1/Nup"/>
</dbReference>
<keyword evidence="11" id="KW-0472">Membrane</keyword>
<comment type="similarity">
    <text evidence="3">Belongs to the NDC1 family.</text>
</comment>
<evidence type="ECO:0000256" key="9">
    <source>
        <dbReference type="ARBA" id="ARBA00023010"/>
    </source>
</evidence>
<evidence type="ECO:0000256" key="7">
    <source>
        <dbReference type="ARBA" id="ARBA00022927"/>
    </source>
</evidence>
<evidence type="ECO:0000256" key="10">
    <source>
        <dbReference type="ARBA" id="ARBA00023132"/>
    </source>
</evidence>
<dbReference type="EMBL" id="JACMSC010000001">
    <property type="protein sequence ID" value="KAG6536457.1"/>
    <property type="molecule type" value="Genomic_DNA"/>
</dbReference>
<keyword evidence="5" id="KW-0812">Transmembrane</keyword>
<keyword evidence="8" id="KW-1133">Transmembrane helix</keyword>
<organism evidence="13 14">
    <name type="scientific">Zingiber officinale</name>
    <name type="common">Ginger</name>
    <name type="synonym">Amomum zingiber</name>
    <dbReference type="NCBI Taxonomy" id="94328"/>
    <lineage>
        <taxon>Eukaryota</taxon>
        <taxon>Viridiplantae</taxon>
        <taxon>Streptophyta</taxon>
        <taxon>Embryophyta</taxon>
        <taxon>Tracheophyta</taxon>
        <taxon>Spermatophyta</taxon>
        <taxon>Magnoliopsida</taxon>
        <taxon>Liliopsida</taxon>
        <taxon>Zingiberales</taxon>
        <taxon>Zingiberaceae</taxon>
        <taxon>Zingiber</taxon>
    </lineage>
</organism>
<evidence type="ECO:0000256" key="1">
    <source>
        <dbReference type="ARBA" id="ARBA00004232"/>
    </source>
</evidence>
<name>A0A8J5HYQ6_ZINOF</name>
<evidence type="ECO:0000256" key="2">
    <source>
        <dbReference type="ARBA" id="ARBA00004567"/>
    </source>
</evidence>
<evidence type="ECO:0000256" key="4">
    <source>
        <dbReference type="ARBA" id="ARBA00022448"/>
    </source>
</evidence>
<dbReference type="GO" id="GO:0070762">
    <property type="term" value="C:nuclear pore transmembrane ring"/>
    <property type="evidence" value="ECO:0007669"/>
    <property type="project" value="TreeGrafter"/>
</dbReference>
<dbReference type="GO" id="GO:0006999">
    <property type="term" value="P:nuclear pore organization"/>
    <property type="evidence" value="ECO:0007669"/>
    <property type="project" value="TreeGrafter"/>
</dbReference>
<evidence type="ECO:0000256" key="5">
    <source>
        <dbReference type="ARBA" id="ARBA00022692"/>
    </source>
</evidence>
<keyword evidence="4" id="KW-0813">Transport</keyword>
<proteinExistence type="inferred from homology"/>
<keyword evidence="6" id="KW-0509">mRNA transport</keyword>
<reference evidence="13 14" key="1">
    <citation type="submission" date="2020-08" db="EMBL/GenBank/DDBJ databases">
        <title>Plant Genome Project.</title>
        <authorList>
            <person name="Zhang R.-G."/>
        </authorList>
    </citation>
    <scope>NUCLEOTIDE SEQUENCE [LARGE SCALE GENOMIC DNA]</scope>
    <source>
        <tissue evidence="13">Rhizome</tissue>
    </source>
</reference>
<dbReference type="AlphaFoldDB" id="A0A8J5HYQ6"/>
<dbReference type="GO" id="GO:0030674">
    <property type="term" value="F:protein-macromolecule adaptor activity"/>
    <property type="evidence" value="ECO:0007669"/>
    <property type="project" value="TreeGrafter"/>
</dbReference>
<sequence length="353" mass="39628">MLAPPKGSVVAERNPSDFLLESLEQDNSHLIQYLAYLDLCIVSESNAESWRRAAIFEQTGETYKRVINVCLKPLEQLISRLAEGFEGLSIDNSDCLSKQLNSPQDVKTDLSLHEAFNDFQANDRKHVSSMGRFALRAWCKSHEVLVPPMQQKVHYGFSLMMLKSDEKRASVAKFWMRDGFLEEARSLSMLDGRLPFCRRGLASTTRALTARSHSEDRYGVAQLTGCNKAVVTTLLSCLLAVEACLGKKTCAPSAHLLGAANIRWATFNAGKGYETFAVATKRKKPLLYAKAYALADVVRTSLYQIVSAFEIDMQANARNSVLEKNWINDGKPLYGTREILVYKLHLFLEYRAI</sequence>
<dbReference type="PANTHER" id="PTHR13269">
    <property type="entry name" value="NUCLEOPORIN NDC1"/>
    <property type="match status" value="1"/>
</dbReference>
<evidence type="ECO:0000313" key="13">
    <source>
        <dbReference type="EMBL" id="KAG6536457.1"/>
    </source>
</evidence>
<keyword evidence="9" id="KW-0811">Translocation</keyword>
<dbReference type="PANTHER" id="PTHR13269:SF6">
    <property type="entry name" value="NUCLEOPORIN NDC1"/>
    <property type="match status" value="1"/>
</dbReference>
<evidence type="ECO:0000256" key="12">
    <source>
        <dbReference type="ARBA" id="ARBA00023242"/>
    </source>
</evidence>
<evidence type="ECO:0000256" key="3">
    <source>
        <dbReference type="ARBA" id="ARBA00005760"/>
    </source>
</evidence>
<keyword evidence="14" id="KW-1185">Reference proteome</keyword>
<keyword evidence="7" id="KW-0653">Protein transport</keyword>
<dbReference type="GO" id="GO:0015031">
    <property type="term" value="P:protein transport"/>
    <property type="evidence" value="ECO:0007669"/>
    <property type="project" value="UniProtKB-KW"/>
</dbReference>
<keyword evidence="10" id="KW-0906">Nuclear pore complex</keyword>
<dbReference type="GO" id="GO:0031965">
    <property type="term" value="C:nuclear membrane"/>
    <property type="evidence" value="ECO:0007669"/>
    <property type="project" value="UniProtKB-SubCell"/>
</dbReference>
<comment type="caution">
    <text evidence="13">The sequence shown here is derived from an EMBL/GenBank/DDBJ whole genome shotgun (WGS) entry which is preliminary data.</text>
</comment>
<evidence type="ECO:0000256" key="11">
    <source>
        <dbReference type="ARBA" id="ARBA00023136"/>
    </source>
</evidence>
<evidence type="ECO:0000256" key="6">
    <source>
        <dbReference type="ARBA" id="ARBA00022816"/>
    </source>
</evidence>